<gene>
    <name evidence="1" type="ORF">HDC05034</name>
</gene>
<reference evidence="1" key="1">
    <citation type="journal article" date="2003" name="Genome Biol.">
        <title>An integrated gene annotation and transcriptional profiling approach towards the full gene content of the Drosophila genome.</title>
        <authorList>
            <person name="Hild M."/>
            <person name="Beckmann B."/>
            <person name="Haas S.A."/>
            <person name="Koch B."/>
            <person name="Solovyev V."/>
            <person name="Busold C."/>
            <person name="Fellenberg K."/>
            <person name="Boutros M."/>
            <person name="Vingron M."/>
            <person name="Sauer F."/>
            <person name="Hoheisel J.D."/>
            <person name="Paro R."/>
        </authorList>
    </citation>
    <scope>NUCLEOTIDE SEQUENCE</scope>
</reference>
<accession>Q6IGV6</accession>
<evidence type="ECO:0000313" key="1">
    <source>
        <dbReference type="EMBL" id="DAA02358.1"/>
    </source>
</evidence>
<proteinExistence type="predicted"/>
<protein>
    <submittedName>
        <fullName evidence="1">HDC05034</fullName>
    </submittedName>
</protein>
<name>Q6IGV6_DROME</name>
<dbReference type="EMBL" id="BK003660">
    <property type="protein sequence ID" value="DAA02358.1"/>
    <property type="molecule type" value="Genomic_DNA"/>
</dbReference>
<dbReference type="AlphaFoldDB" id="Q6IGV6"/>
<organism evidence="1">
    <name type="scientific">Drosophila melanogaster</name>
    <name type="common">Fruit fly</name>
    <dbReference type="NCBI Taxonomy" id="7227"/>
    <lineage>
        <taxon>Eukaryota</taxon>
        <taxon>Metazoa</taxon>
        <taxon>Ecdysozoa</taxon>
        <taxon>Arthropoda</taxon>
        <taxon>Hexapoda</taxon>
        <taxon>Insecta</taxon>
        <taxon>Pterygota</taxon>
        <taxon>Neoptera</taxon>
        <taxon>Endopterygota</taxon>
        <taxon>Diptera</taxon>
        <taxon>Brachycera</taxon>
        <taxon>Muscomorpha</taxon>
        <taxon>Ephydroidea</taxon>
        <taxon>Drosophilidae</taxon>
        <taxon>Drosophila</taxon>
        <taxon>Sophophora</taxon>
    </lineage>
</organism>
<sequence length="166" mass="18595">MNGSWQQGSKGCPSRSRFNGSRFVICDCRFEVRDSGFADRRSGSGGSEFEFIADFRKIVHHIAYGQFTYSSISSVTPFVQKVETRMSGEPHALSRESESGLPKLRCFSFTVCCRFSRTRTRTGNISLAALCILAAQQLSRKFSGKLLFCTPRQLSSSSTFRIRFLG</sequence>